<dbReference type="Proteomes" id="UP000601435">
    <property type="component" value="Unassembled WGS sequence"/>
</dbReference>
<organism evidence="2 3">
    <name type="scientific">Symbiodinium necroappetens</name>
    <dbReference type="NCBI Taxonomy" id="1628268"/>
    <lineage>
        <taxon>Eukaryota</taxon>
        <taxon>Sar</taxon>
        <taxon>Alveolata</taxon>
        <taxon>Dinophyceae</taxon>
        <taxon>Suessiales</taxon>
        <taxon>Symbiodiniaceae</taxon>
        <taxon>Symbiodinium</taxon>
    </lineage>
</organism>
<protein>
    <recommendedName>
        <fullName evidence="4">Transmembrane protein 107</fullName>
    </recommendedName>
</protein>
<dbReference type="AlphaFoldDB" id="A0A812YUC3"/>
<comment type="caution">
    <text evidence="2">The sequence shown here is derived from an EMBL/GenBank/DDBJ whole genome shotgun (WGS) entry which is preliminary data.</text>
</comment>
<evidence type="ECO:0000313" key="2">
    <source>
        <dbReference type="EMBL" id="CAE7796375.1"/>
    </source>
</evidence>
<proteinExistence type="predicted"/>
<keyword evidence="1" id="KW-0812">Transmembrane</keyword>
<evidence type="ECO:0008006" key="4">
    <source>
        <dbReference type="Google" id="ProtNLM"/>
    </source>
</evidence>
<sequence>MEKLNQEYLAARFAAVSLHLALTVNVLQARPDHILAALSGSCVQQALRMPAACRQGNCVILDELSAGCRDSWQASESIFYRELSASIAFLVVELVSMLTAVHCSQQEALNFFGAMLHLGGSLVLVLFLVMQASYAYFHAVFAVCYVLPFLGELNTWLAIVRGAYVKRFPPPETSS</sequence>
<accession>A0A812YUC3</accession>
<reference evidence="2" key="1">
    <citation type="submission" date="2021-02" db="EMBL/GenBank/DDBJ databases">
        <authorList>
            <person name="Dougan E. K."/>
            <person name="Rhodes N."/>
            <person name="Thang M."/>
            <person name="Chan C."/>
        </authorList>
    </citation>
    <scope>NUCLEOTIDE SEQUENCE</scope>
</reference>
<feature type="transmembrane region" description="Helical" evidence="1">
    <location>
        <begin position="108"/>
        <end position="129"/>
    </location>
</feature>
<evidence type="ECO:0000256" key="1">
    <source>
        <dbReference type="SAM" id="Phobius"/>
    </source>
</evidence>
<keyword evidence="3" id="KW-1185">Reference proteome</keyword>
<evidence type="ECO:0000313" key="3">
    <source>
        <dbReference type="Proteomes" id="UP000601435"/>
    </source>
</evidence>
<feature type="transmembrane region" description="Helical" evidence="1">
    <location>
        <begin position="135"/>
        <end position="159"/>
    </location>
</feature>
<dbReference type="Pfam" id="PF14995">
    <property type="entry name" value="TMEM107"/>
    <property type="match status" value="1"/>
</dbReference>
<dbReference type="InterPro" id="IPR029248">
    <property type="entry name" value="TMEM107"/>
</dbReference>
<dbReference type="EMBL" id="CAJNJA010043731">
    <property type="protein sequence ID" value="CAE7796375.1"/>
    <property type="molecule type" value="Genomic_DNA"/>
</dbReference>
<name>A0A812YUC3_9DINO</name>
<dbReference type="OrthoDB" id="422379at2759"/>
<keyword evidence="1" id="KW-1133">Transmembrane helix</keyword>
<gene>
    <name evidence="2" type="ORF">SNEC2469_LOCUS23445</name>
</gene>
<keyword evidence="1" id="KW-0472">Membrane</keyword>